<dbReference type="InterPro" id="IPR058649">
    <property type="entry name" value="CzcB_C"/>
</dbReference>
<feature type="domain" description="CzcB-like C-terminal circularly permuted SH3-like" evidence="8">
    <location>
        <begin position="332"/>
        <end position="392"/>
    </location>
</feature>
<dbReference type="Pfam" id="PF25869">
    <property type="entry name" value="3HB_CusB"/>
    <property type="match status" value="1"/>
</dbReference>
<dbReference type="Pfam" id="PF25954">
    <property type="entry name" value="Beta-barrel_RND_2"/>
    <property type="match status" value="1"/>
</dbReference>
<feature type="domain" description="CusB-like barrel-sandwich hybrid" evidence="6">
    <location>
        <begin position="129"/>
        <end position="243"/>
    </location>
</feature>
<feature type="domain" description="Heavy metal binding" evidence="4">
    <location>
        <begin position="46"/>
        <end position="72"/>
    </location>
</feature>
<feature type="domain" description="CusB-like three alpha-helical bundle" evidence="5">
    <location>
        <begin position="160"/>
        <end position="209"/>
    </location>
</feature>
<dbReference type="Gene3D" id="2.40.420.20">
    <property type="match status" value="1"/>
</dbReference>
<dbReference type="InterPro" id="IPR058790">
    <property type="entry name" value="BSH_CusB"/>
</dbReference>
<dbReference type="Gene3D" id="2.40.30.170">
    <property type="match status" value="1"/>
</dbReference>
<evidence type="ECO:0000256" key="2">
    <source>
        <dbReference type="ARBA" id="ARBA00022448"/>
    </source>
</evidence>
<dbReference type="Pfam" id="PF19335">
    <property type="entry name" value="HMBD"/>
    <property type="match status" value="1"/>
</dbReference>
<dbReference type="InterPro" id="IPR021782">
    <property type="entry name" value="DUF3347"/>
</dbReference>
<evidence type="ECO:0000259" key="4">
    <source>
        <dbReference type="Pfam" id="PF19335"/>
    </source>
</evidence>
<evidence type="ECO:0000259" key="5">
    <source>
        <dbReference type="Pfam" id="PF25869"/>
    </source>
</evidence>
<protein>
    <submittedName>
        <fullName evidence="9">Efflux RND transporter periplasmic adaptor subunit</fullName>
    </submittedName>
</protein>
<evidence type="ECO:0000259" key="6">
    <source>
        <dbReference type="Pfam" id="PF25919"/>
    </source>
</evidence>
<accession>A0ABT1B0I5</accession>
<gene>
    <name evidence="9" type="ORF">NG653_10975</name>
</gene>
<reference evidence="9 10" key="1">
    <citation type="submission" date="2022-06" db="EMBL/GenBank/DDBJ databases">
        <authorList>
            <person name="Xuan X."/>
        </authorList>
    </citation>
    <scope>NUCLEOTIDE SEQUENCE [LARGE SCALE GENOMIC DNA]</scope>
    <source>
        <strain evidence="9 10">2V75</strain>
    </source>
</reference>
<dbReference type="InterPro" id="IPR058791">
    <property type="entry name" value="3HB_CusB"/>
</dbReference>
<name>A0ABT1B0I5_9FLAO</name>
<dbReference type="Proteomes" id="UP001206312">
    <property type="component" value="Unassembled WGS sequence"/>
</dbReference>
<keyword evidence="2" id="KW-0813">Transport</keyword>
<evidence type="ECO:0000259" key="7">
    <source>
        <dbReference type="Pfam" id="PF25954"/>
    </source>
</evidence>
<dbReference type="InterPro" id="IPR058792">
    <property type="entry name" value="Beta-barrel_RND_2"/>
</dbReference>
<dbReference type="NCBIfam" id="TIGR01730">
    <property type="entry name" value="RND_mfp"/>
    <property type="match status" value="1"/>
</dbReference>
<dbReference type="Pfam" id="PF25919">
    <property type="entry name" value="BSH_CusB"/>
    <property type="match status" value="1"/>
</dbReference>
<evidence type="ECO:0000259" key="3">
    <source>
        <dbReference type="Pfam" id="PF11827"/>
    </source>
</evidence>
<proteinExistence type="inferred from homology"/>
<dbReference type="Gene3D" id="2.40.50.100">
    <property type="match status" value="1"/>
</dbReference>
<comment type="similarity">
    <text evidence="1">Belongs to the membrane fusion protein (MFP) (TC 8.A.1) family.</text>
</comment>
<dbReference type="RefSeq" id="WP_252741750.1">
    <property type="nucleotide sequence ID" value="NZ_JAMXIB010000008.1"/>
</dbReference>
<organism evidence="9 10">
    <name type="scientific">Robiginitalea marina</name>
    <dbReference type="NCBI Taxonomy" id="2954105"/>
    <lineage>
        <taxon>Bacteria</taxon>
        <taxon>Pseudomonadati</taxon>
        <taxon>Bacteroidota</taxon>
        <taxon>Flavobacteriia</taxon>
        <taxon>Flavobacteriales</taxon>
        <taxon>Flavobacteriaceae</taxon>
        <taxon>Robiginitalea</taxon>
    </lineage>
</organism>
<evidence type="ECO:0000313" key="10">
    <source>
        <dbReference type="Proteomes" id="UP001206312"/>
    </source>
</evidence>
<dbReference type="PANTHER" id="PTHR30097">
    <property type="entry name" value="CATION EFFLUX SYSTEM PROTEIN CUSB"/>
    <property type="match status" value="1"/>
</dbReference>
<dbReference type="Pfam" id="PF25975">
    <property type="entry name" value="CzcB_C"/>
    <property type="match status" value="1"/>
</dbReference>
<feature type="domain" description="CusB-like beta-barrel" evidence="7">
    <location>
        <begin position="247"/>
        <end position="324"/>
    </location>
</feature>
<evidence type="ECO:0000259" key="8">
    <source>
        <dbReference type="Pfam" id="PF25975"/>
    </source>
</evidence>
<evidence type="ECO:0000256" key="1">
    <source>
        <dbReference type="ARBA" id="ARBA00009477"/>
    </source>
</evidence>
<feature type="domain" description="DUF3347" evidence="3">
    <location>
        <begin position="448"/>
        <end position="522"/>
    </location>
</feature>
<dbReference type="InterPro" id="IPR006143">
    <property type="entry name" value="RND_pump_MFP"/>
</dbReference>
<sequence length="580" mass="61346">MKKTYLWIGAALVAGLLAGYLIFGNGSGGAGEVHTHEEGQALATQWTCSMHPQILQPEPGDCPICGMDLIPVDQAGGTGAAGQVSLSENAIALADIQTTRVQAGAGEGRELVLSGTIRENEESNAVQSAYYGGRIERLLVTYPGEEIRQGQLLATLYAPELITAQQELLTAARVKQKQPALYEAVKRKLLSWKLDPGQIEGIEARGAVQEYFPIRAGLGGTVTEIMVEEGDYVERGAPLMKVANLGSVWAVFDAYENQISGLQKGQQVRIVPNAFPGQELEGRIDFIDPLMKVSSRTVTVRVSLANPGGRLKPGMFVRATVRTATGEGGLYIPETAVLWTGSRSVVYVKVPGTTPSFVLREVSLGPRSGPMYPVLEGLRAGEEIVSKGAFTVDAAAQLQGNTSMMNPGGGPSQTGHGDHGVIGGTLPDVPGGDPSGLPGTLPDGFGAVLEQYLAIKDALVASDPSKTSEAARALLPLLAVMDKDAGDSGSLEPLEEAVRALAAAGTLEEQRRAFQGFSRILIGGARVLASPSRPLYVQYCPMANQNQGAYWLSRDPEVRNPYYGDAMLTCGEVRETLTGS</sequence>
<comment type="caution">
    <text evidence="9">The sequence shown here is derived from an EMBL/GenBank/DDBJ whole genome shotgun (WGS) entry which is preliminary data.</text>
</comment>
<dbReference type="InterPro" id="IPR051909">
    <property type="entry name" value="MFP_Cation_Efflux"/>
</dbReference>
<dbReference type="PANTHER" id="PTHR30097:SF4">
    <property type="entry name" value="SLR6042 PROTEIN"/>
    <property type="match status" value="1"/>
</dbReference>
<dbReference type="Pfam" id="PF11827">
    <property type="entry name" value="DUF3347"/>
    <property type="match status" value="1"/>
</dbReference>
<dbReference type="InterPro" id="IPR045800">
    <property type="entry name" value="HMBD"/>
</dbReference>
<keyword evidence="10" id="KW-1185">Reference proteome</keyword>
<dbReference type="SUPFAM" id="SSF111369">
    <property type="entry name" value="HlyD-like secretion proteins"/>
    <property type="match status" value="1"/>
</dbReference>
<dbReference type="EMBL" id="JAMXIB010000008">
    <property type="protein sequence ID" value="MCO5725382.1"/>
    <property type="molecule type" value="Genomic_DNA"/>
</dbReference>
<evidence type="ECO:0000313" key="9">
    <source>
        <dbReference type="EMBL" id="MCO5725382.1"/>
    </source>
</evidence>